<evidence type="ECO:0000313" key="1">
    <source>
        <dbReference type="EMBL" id="PBK78674.1"/>
    </source>
</evidence>
<gene>
    <name evidence="1" type="ORF">ARMSODRAFT_49903</name>
</gene>
<dbReference type="AlphaFoldDB" id="A0A2H3CBH2"/>
<keyword evidence="2" id="KW-1185">Reference proteome</keyword>
<evidence type="ECO:0000313" key="2">
    <source>
        <dbReference type="Proteomes" id="UP000218334"/>
    </source>
</evidence>
<accession>A0A2H3CBH2</accession>
<sequence length="415" mass="47232">MLLGSAVTSIVSTAIPKQQLFASPPVVDFQQAVEYFPEIALKYVMCWLSQFDLLPGEHLECRVLAASIHLMIHRLLRLAAGTDISEAPETRLLDSMLWILSVDWLYSHPESAWKILESVIVDTPIFSQDAIDLKYDQCSSLVLDHYSDFVRGRNLASRIHVPSSALQLLVTFITTQWSTLHTSTRTNAALRFLTLCLQQRFRPAYDVFHQRQCLTFLAMQPVSSWSASLLKAYFIGIAAAIYPSRGNPEDNQMISQAIDCLHEPENLFLVCSTLAMYTHRPVYGIAEKPDIMTALAQIRPLDPAWGNCRQKLREWAEDENFFVGLEGEEPGIKKWRRNMRVAIKTLDIFFSNIPTQVTASLELPGPPPQLQSESWLDRVGRLLLWRRSRRQDEEHPLTEGVYTRSTHIPTDALLP</sequence>
<dbReference type="EMBL" id="KZ293415">
    <property type="protein sequence ID" value="PBK78674.1"/>
    <property type="molecule type" value="Genomic_DNA"/>
</dbReference>
<dbReference type="Proteomes" id="UP000218334">
    <property type="component" value="Unassembled WGS sequence"/>
</dbReference>
<protein>
    <submittedName>
        <fullName evidence="1">Uncharacterized protein</fullName>
    </submittedName>
</protein>
<reference evidence="2" key="1">
    <citation type="journal article" date="2017" name="Nat. Ecol. Evol.">
        <title>Genome expansion and lineage-specific genetic innovations in the forest pathogenic fungi Armillaria.</title>
        <authorList>
            <person name="Sipos G."/>
            <person name="Prasanna A.N."/>
            <person name="Walter M.C."/>
            <person name="O'Connor E."/>
            <person name="Balint B."/>
            <person name="Krizsan K."/>
            <person name="Kiss B."/>
            <person name="Hess J."/>
            <person name="Varga T."/>
            <person name="Slot J."/>
            <person name="Riley R."/>
            <person name="Boka B."/>
            <person name="Rigling D."/>
            <person name="Barry K."/>
            <person name="Lee J."/>
            <person name="Mihaltcheva S."/>
            <person name="LaButti K."/>
            <person name="Lipzen A."/>
            <person name="Waldron R."/>
            <person name="Moloney N.M."/>
            <person name="Sperisen C."/>
            <person name="Kredics L."/>
            <person name="Vagvoelgyi C."/>
            <person name="Patrignani A."/>
            <person name="Fitzpatrick D."/>
            <person name="Nagy I."/>
            <person name="Doyle S."/>
            <person name="Anderson J.B."/>
            <person name="Grigoriev I.V."/>
            <person name="Gueldener U."/>
            <person name="Muensterkoetter M."/>
            <person name="Nagy L.G."/>
        </authorList>
    </citation>
    <scope>NUCLEOTIDE SEQUENCE [LARGE SCALE GENOMIC DNA]</scope>
    <source>
        <strain evidence="2">28-4</strain>
    </source>
</reference>
<proteinExistence type="predicted"/>
<name>A0A2H3CBH2_9AGAR</name>
<organism evidence="1 2">
    <name type="scientific">Armillaria solidipes</name>
    <dbReference type="NCBI Taxonomy" id="1076256"/>
    <lineage>
        <taxon>Eukaryota</taxon>
        <taxon>Fungi</taxon>
        <taxon>Dikarya</taxon>
        <taxon>Basidiomycota</taxon>
        <taxon>Agaricomycotina</taxon>
        <taxon>Agaricomycetes</taxon>
        <taxon>Agaricomycetidae</taxon>
        <taxon>Agaricales</taxon>
        <taxon>Marasmiineae</taxon>
        <taxon>Physalacriaceae</taxon>
        <taxon>Armillaria</taxon>
    </lineage>
</organism>